<dbReference type="AlphaFoldDB" id="A0A7I5EF36"/>
<evidence type="ECO:0000313" key="2">
    <source>
        <dbReference type="WBParaSite" id="HCON_00192470-00001"/>
    </source>
</evidence>
<sequence length="48" mass="5521">MYVSVEGLKNSLAPKGWLKMAFLEVNLQYKCPRTYLFVSGVCKSPFIY</sequence>
<protein>
    <submittedName>
        <fullName evidence="2">Transposase</fullName>
    </submittedName>
</protein>
<evidence type="ECO:0000313" key="1">
    <source>
        <dbReference type="Proteomes" id="UP000025227"/>
    </source>
</evidence>
<name>A0A7I5EF36_HAECO</name>
<keyword evidence="1" id="KW-1185">Reference proteome</keyword>
<proteinExistence type="predicted"/>
<accession>A0A7I5EF36</accession>
<dbReference type="Proteomes" id="UP000025227">
    <property type="component" value="Unplaced"/>
</dbReference>
<dbReference type="WBParaSite" id="HCON_00192470-00001">
    <property type="protein sequence ID" value="HCON_00192470-00001"/>
    <property type="gene ID" value="HCON_00192470"/>
</dbReference>
<reference evidence="2" key="1">
    <citation type="submission" date="2020-12" db="UniProtKB">
        <authorList>
            <consortium name="WormBaseParasite"/>
        </authorList>
    </citation>
    <scope>IDENTIFICATION</scope>
    <source>
        <strain evidence="2">MHco3</strain>
    </source>
</reference>
<organism evidence="1 2">
    <name type="scientific">Haemonchus contortus</name>
    <name type="common">Barber pole worm</name>
    <dbReference type="NCBI Taxonomy" id="6289"/>
    <lineage>
        <taxon>Eukaryota</taxon>
        <taxon>Metazoa</taxon>
        <taxon>Ecdysozoa</taxon>
        <taxon>Nematoda</taxon>
        <taxon>Chromadorea</taxon>
        <taxon>Rhabditida</taxon>
        <taxon>Rhabditina</taxon>
        <taxon>Rhabditomorpha</taxon>
        <taxon>Strongyloidea</taxon>
        <taxon>Trichostrongylidae</taxon>
        <taxon>Haemonchus</taxon>
    </lineage>
</organism>